<dbReference type="EMBL" id="SEYY01004211">
    <property type="protein sequence ID" value="KAB7503908.1"/>
    <property type="molecule type" value="Genomic_DNA"/>
</dbReference>
<sequence length="67" mass="7522">MNSSIIEYVRALLRAGLTNMIPHRPDLYVRPTSSPLGIPSFVMKGRDKPGSKSIYPYPDTSKAIFLR</sequence>
<keyword evidence="2" id="KW-1185">Reference proteome</keyword>
<proteinExistence type="predicted"/>
<comment type="caution">
    <text evidence="1">The sequence shown here is derived from an EMBL/GenBank/DDBJ whole genome shotgun (WGS) entry which is preliminary data.</text>
</comment>
<protein>
    <submittedName>
        <fullName evidence="1">Uncharacterized protein</fullName>
    </submittedName>
</protein>
<evidence type="ECO:0000313" key="2">
    <source>
        <dbReference type="Proteomes" id="UP000326759"/>
    </source>
</evidence>
<name>A0A5N5TCV7_9CRUS</name>
<gene>
    <name evidence="1" type="ORF">Anas_09420</name>
</gene>
<evidence type="ECO:0000313" key="1">
    <source>
        <dbReference type="EMBL" id="KAB7503908.1"/>
    </source>
</evidence>
<dbReference type="AlphaFoldDB" id="A0A5N5TCV7"/>
<accession>A0A5N5TCV7</accession>
<dbReference type="Proteomes" id="UP000326759">
    <property type="component" value="Unassembled WGS sequence"/>
</dbReference>
<organism evidence="1 2">
    <name type="scientific">Armadillidium nasatum</name>
    <dbReference type="NCBI Taxonomy" id="96803"/>
    <lineage>
        <taxon>Eukaryota</taxon>
        <taxon>Metazoa</taxon>
        <taxon>Ecdysozoa</taxon>
        <taxon>Arthropoda</taxon>
        <taxon>Crustacea</taxon>
        <taxon>Multicrustacea</taxon>
        <taxon>Malacostraca</taxon>
        <taxon>Eumalacostraca</taxon>
        <taxon>Peracarida</taxon>
        <taxon>Isopoda</taxon>
        <taxon>Oniscidea</taxon>
        <taxon>Crinocheta</taxon>
        <taxon>Armadillidiidae</taxon>
        <taxon>Armadillidium</taxon>
    </lineage>
</organism>
<reference evidence="1 2" key="1">
    <citation type="journal article" date="2019" name="PLoS Biol.">
        <title>Sex chromosomes control vertical transmission of feminizing Wolbachia symbionts in an isopod.</title>
        <authorList>
            <person name="Becking T."/>
            <person name="Chebbi M.A."/>
            <person name="Giraud I."/>
            <person name="Moumen B."/>
            <person name="Laverre T."/>
            <person name="Caubet Y."/>
            <person name="Peccoud J."/>
            <person name="Gilbert C."/>
            <person name="Cordaux R."/>
        </authorList>
    </citation>
    <scope>NUCLEOTIDE SEQUENCE [LARGE SCALE GENOMIC DNA]</scope>
    <source>
        <strain evidence="1">ANa2</strain>
        <tissue evidence="1">Whole body excluding digestive tract and cuticle</tissue>
    </source>
</reference>